<protein>
    <submittedName>
        <fullName evidence="2">Uncharacterized protein</fullName>
    </submittedName>
</protein>
<dbReference type="Proteomes" id="UP000324222">
    <property type="component" value="Unassembled WGS sequence"/>
</dbReference>
<comment type="caution">
    <text evidence="2">The sequence shown here is derived from an EMBL/GenBank/DDBJ whole genome shotgun (WGS) entry which is preliminary data.</text>
</comment>
<evidence type="ECO:0000256" key="1">
    <source>
        <dbReference type="SAM" id="MobiDB-lite"/>
    </source>
</evidence>
<name>A0A5B7JZH4_PORTR</name>
<feature type="compositionally biased region" description="Polar residues" evidence="1">
    <location>
        <begin position="49"/>
        <end position="64"/>
    </location>
</feature>
<organism evidence="2 3">
    <name type="scientific">Portunus trituberculatus</name>
    <name type="common">Swimming crab</name>
    <name type="synonym">Neptunus trituberculatus</name>
    <dbReference type="NCBI Taxonomy" id="210409"/>
    <lineage>
        <taxon>Eukaryota</taxon>
        <taxon>Metazoa</taxon>
        <taxon>Ecdysozoa</taxon>
        <taxon>Arthropoda</taxon>
        <taxon>Crustacea</taxon>
        <taxon>Multicrustacea</taxon>
        <taxon>Malacostraca</taxon>
        <taxon>Eumalacostraca</taxon>
        <taxon>Eucarida</taxon>
        <taxon>Decapoda</taxon>
        <taxon>Pleocyemata</taxon>
        <taxon>Brachyura</taxon>
        <taxon>Eubrachyura</taxon>
        <taxon>Portunoidea</taxon>
        <taxon>Portunidae</taxon>
        <taxon>Portuninae</taxon>
        <taxon>Portunus</taxon>
    </lineage>
</organism>
<proteinExistence type="predicted"/>
<feature type="compositionally biased region" description="Gly residues" evidence="1">
    <location>
        <begin position="32"/>
        <end position="46"/>
    </location>
</feature>
<reference evidence="2 3" key="1">
    <citation type="submission" date="2019-05" db="EMBL/GenBank/DDBJ databases">
        <title>Another draft genome of Portunus trituberculatus and its Hox gene families provides insights of decapod evolution.</title>
        <authorList>
            <person name="Jeong J.-H."/>
            <person name="Song I."/>
            <person name="Kim S."/>
            <person name="Choi T."/>
            <person name="Kim D."/>
            <person name="Ryu S."/>
            <person name="Kim W."/>
        </authorList>
    </citation>
    <scope>NUCLEOTIDE SEQUENCE [LARGE SCALE GENOMIC DNA]</scope>
    <source>
        <tissue evidence="2">Muscle</tissue>
    </source>
</reference>
<evidence type="ECO:0000313" key="2">
    <source>
        <dbReference type="EMBL" id="MPC97704.1"/>
    </source>
</evidence>
<dbReference type="AlphaFoldDB" id="A0A5B7JZH4"/>
<gene>
    <name evidence="2" type="ORF">E2C01_093030</name>
</gene>
<keyword evidence="3" id="KW-1185">Reference proteome</keyword>
<accession>A0A5B7JZH4</accession>
<sequence>MAGSVVGRVADGEALRRGMWCDSKQPEPREVTGGGGGGGGDGGGVGPHLTSSRLSVLKSSTPLSPTRHACCCRNAL</sequence>
<dbReference type="EMBL" id="VSRR010111101">
    <property type="protein sequence ID" value="MPC97704.1"/>
    <property type="molecule type" value="Genomic_DNA"/>
</dbReference>
<feature type="region of interest" description="Disordered" evidence="1">
    <location>
        <begin position="17"/>
        <end position="66"/>
    </location>
</feature>
<evidence type="ECO:0000313" key="3">
    <source>
        <dbReference type="Proteomes" id="UP000324222"/>
    </source>
</evidence>